<evidence type="ECO:0000313" key="3">
    <source>
        <dbReference type="Proteomes" id="UP000030686"/>
    </source>
</evidence>
<accession>W6R6Q6</accession>
<dbReference type="EMBL" id="HG792020">
    <property type="protein sequence ID" value="CDM37517.1"/>
    <property type="molecule type" value="Genomic_DNA"/>
</dbReference>
<protein>
    <submittedName>
        <fullName evidence="2">Uncharacterized protein</fullName>
    </submittedName>
</protein>
<name>W6R6Q6_PENRF</name>
<keyword evidence="1" id="KW-0472">Membrane</keyword>
<dbReference type="Proteomes" id="UP000030686">
    <property type="component" value="Unassembled WGS sequence"/>
</dbReference>
<organism evidence="2 3">
    <name type="scientific">Penicillium roqueforti (strain FM164)</name>
    <dbReference type="NCBI Taxonomy" id="1365484"/>
    <lineage>
        <taxon>Eukaryota</taxon>
        <taxon>Fungi</taxon>
        <taxon>Dikarya</taxon>
        <taxon>Ascomycota</taxon>
        <taxon>Pezizomycotina</taxon>
        <taxon>Eurotiomycetes</taxon>
        <taxon>Eurotiomycetidae</taxon>
        <taxon>Eurotiales</taxon>
        <taxon>Aspergillaceae</taxon>
        <taxon>Penicillium</taxon>
    </lineage>
</organism>
<keyword evidence="1" id="KW-0812">Transmembrane</keyword>
<feature type="transmembrane region" description="Helical" evidence="1">
    <location>
        <begin position="12"/>
        <end position="30"/>
    </location>
</feature>
<evidence type="ECO:0000256" key="1">
    <source>
        <dbReference type="SAM" id="Phobius"/>
    </source>
</evidence>
<proteinExistence type="predicted"/>
<evidence type="ECO:0000313" key="2">
    <source>
        <dbReference type="EMBL" id="CDM37517.1"/>
    </source>
</evidence>
<keyword evidence="1" id="KW-1133">Transmembrane helix</keyword>
<reference evidence="2" key="1">
    <citation type="journal article" date="2014" name="Nat. Commun.">
        <title>Multiple recent horizontal transfers of a large genomic region in cheese making fungi.</title>
        <authorList>
            <person name="Cheeseman K."/>
            <person name="Ropars J."/>
            <person name="Renault P."/>
            <person name="Dupont J."/>
            <person name="Gouzy J."/>
            <person name="Branca A."/>
            <person name="Abraham A.L."/>
            <person name="Ceppi M."/>
            <person name="Conseiller E."/>
            <person name="Debuchy R."/>
            <person name="Malagnac F."/>
            <person name="Goarin A."/>
            <person name="Silar P."/>
            <person name="Lacoste S."/>
            <person name="Sallet E."/>
            <person name="Bensimon A."/>
            <person name="Giraud T."/>
            <person name="Brygoo Y."/>
        </authorList>
    </citation>
    <scope>NUCLEOTIDE SEQUENCE [LARGE SCALE GENOMIC DNA]</scope>
    <source>
        <strain evidence="2">FM164</strain>
    </source>
</reference>
<keyword evidence="3" id="KW-1185">Reference proteome</keyword>
<sequence>MALYVKQGAAGAYIKGATIILTGYLFRASLFRIE</sequence>
<dbReference type="AlphaFoldDB" id="W6R6Q6"/>
<gene>
    <name evidence="2" type="ORF">PROQFM164_S06g000479</name>
</gene>